<dbReference type="Gene3D" id="3.40.50.1820">
    <property type="entry name" value="alpha/beta hydrolase"/>
    <property type="match status" value="1"/>
</dbReference>
<dbReference type="Proteomes" id="UP000321051">
    <property type="component" value="Unassembled WGS sequence"/>
</dbReference>
<dbReference type="SUPFAM" id="SSF49785">
    <property type="entry name" value="Galactose-binding domain-like"/>
    <property type="match status" value="1"/>
</dbReference>
<dbReference type="OrthoDB" id="319764at2"/>
<evidence type="ECO:0000313" key="3">
    <source>
        <dbReference type="EMBL" id="GEK57666.1"/>
    </source>
</evidence>
<evidence type="ECO:0000256" key="1">
    <source>
        <dbReference type="ARBA" id="ARBA00022801"/>
    </source>
</evidence>
<protein>
    <submittedName>
        <fullName evidence="3">Acyl esterase</fullName>
    </submittedName>
</protein>
<dbReference type="Gene3D" id="2.60.120.260">
    <property type="entry name" value="Galactose-binding domain-like"/>
    <property type="match status" value="1"/>
</dbReference>
<dbReference type="AlphaFoldDB" id="A0A510Y2W9"/>
<accession>A0A510Y2W9</accession>
<evidence type="ECO:0000313" key="4">
    <source>
        <dbReference type="Proteomes" id="UP000321051"/>
    </source>
</evidence>
<dbReference type="SUPFAM" id="SSF53474">
    <property type="entry name" value="alpha/beta-Hydrolases"/>
    <property type="match status" value="1"/>
</dbReference>
<dbReference type="NCBIfam" id="TIGR00976">
    <property type="entry name" value="CocE_NonD"/>
    <property type="match status" value="1"/>
</dbReference>
<dbReference type="InterPro" id="IPR013736">
    <property type="entry name" value="Xaa-Pro_dipept_C"/>
</dbReference>
<dbReference type="EMBL" id="BJUN01000002">
    <property type="protein sequence ID" value="GEK57666.1"/>
    <property type="molecule type" value="Genomic_DNA"/>
</dbReference>
<name>A0A510Y2W9_MARHA</name>
<gene>
    <name evidence="3" type="ORF">MHA01_05710</name>
</gene>
<keyword evidence="4" id="KW-1185">Reference proteome</keyword>
<dbReference type="STRING" id="1371.GCA_900166605_00517"/>
<dbReference type="InterPro" id="IPR029058">
    <property type="entry name" value="AB_hydrolase_fold"/>
</dbReference>
<dbReference type="InterPro" id="IPR000383">
    <property type="entry name" value="Xaa-Pro-like_dom"/>
</dbReference>
<dbReference type="PANTHER" id="PTHR43056:SF10">
    <property type="entry name" value="COCE_NOND FAMILY, PUTATIVE (AFU_ORTHOLOGUE AFUA_7G00600)-RELATED"/>
    <property type="match status" value="1"/>
</dbReference>
<proteinExistence type="predicted"/>
<evidence type="ECO:0000259" key="2">
    <source>
        <dbReference type="SMART" id="SM00939"/>
    </source>
</evidence>
<dbReference type="Gene3D" id="1.10.3020.10">
    <property type="entry name" value="alpha-amino acid ester hydrolase ( Helical cap domain)"/>
    <property type="match status" value="1"/>
</dbReference>
<keyword evidence="1" id="KW-0378">Hydrolase</keyword>
<dbReference type="InterPro" id="IPR050585">
    <property type="entry name" value="Xaa-Pro_dipeptidyl-ppase/CocE"/>
</dbReference>
<organism evidence="3 4">
    <name type="scientific">Marinococcus halophilus</name>
    <dbReference type="NCBI Taxonomy" id="1371"/>
    <lineage>
        <taxon>Bacteria</taxon>
        <taxon>Bacillati</taxon>
        <taxon>Bacillota</taxon>
        <taxon>Bacilli</taxon>
        <taxon>Bacillales</taxon>
        <taxon>Bacillaceae</taxon>
        <taxon>Marinococcus</taxon>
    </lineage>
</organism>
<dbReference type="Pfam" id="PF02129">
    <property type="entry name" value="Peptidase_S15"/>
    <property type="match status" value="1"/>
</dbReference>
<dbReference type="InterPro" id="IPR008979">
    <property type="entry name" value="Galactose-bd-like_sf"/>
</dbReference>
<feature type="domain" description="Xaa-Pro dipeptidyl-peptidase C-terminal" evidence="2">
    <location>
        <begin position="297"/>
        <end position="507"/>
    </location>
</feature>
<dbReference type="InterPro" id="IPR005674">
    <property type="entry name" value="CocE/Ser_esterase"/>
</dbReference>
<dbReference type="RefSeq" id="WP_094907584.1">
    <property type="nucleotide sequence ID" value="NZ_BJUN01000002.1"/>
</dbReference>
<comment type="caution">
    <text evidence="3">The sequence shown here is derived from an EMBL/GenBank/DDBJ whole genome shotgun (WGS) entry which is preliminary data.</text>
</comment>
<sequence length="518" mass="58086">MRIEEQVESRMRDGTVLRTDVYRPDKTGSWPALLLRLPYDKSSRHYRETFVDVWRLTAAGYVVVIQDVRGRFASGGVFYPFIYEAADGYDAVEWAARLPEVNGKVGMIGMSYHGFTQVAAAAEQPPSLQAIAPMMAFADGWITMRGGQGVFELGKWQTWVAESMLPDHLERTQGAEGLARISHYLEHLPYWLGKGDPLVWPPITTAGMPAYYSDFLLGSVSEATRERMQIKPERIKVPALFLAGWYDCFLEETIDLYQSTAGPAELWIGPWTHEDQSGRAGDVFFPDARIDRTALFLQWFDRWLKGKKAAPDNPVHYYVMHTGEWRGSWEIPRGQTEAVFYLCQDGRLVVKAPGQAFGHRVEHDPKDPVPTNGGSILMSGFPAGSFDQQHVQKRSDVLVYTSGPLAENWEVSGNVQACLQVNASCPQLPIGLRVSEVKPDGTSWNVVDTVQAQPHADGELTINIGRTAYRFSAGNRLRLEIYLSSFPRIQSGATPSWTEVRSASQLRITAENSPRFYN</sequence>
<dbReference type="PANTHER" id="PTHR43056">
    <property type="entry name" value="PEPTIDASE S9 PROLYL OLIGOPEPTIDASE"/>
    <property type="match status" value="1"/>
</dbReference>
<dbReference type="SMART" id="SM00939">
    <property type="entry name" value="PepX_C"/>
    <property type="match status" value="1"/>
</dbReference>
<reference evidence="3 4" key="1">
    <citation type="submission" date="2019-07" db="EMBL/GenBank/DDBJ databases">
        <title>Whole genome shotgun sequence of Marinococcus halophilus NBRC 102359.</title>
        <authorList>
            <person name="Hosoyama A."/>
            <person name="Uohara A."/>
            <person name="Ohji S."/>
            <person name="Ichikawa N."/>
        </authorList>
    </citation>
    <scope>NUCLEOTIDE SEQUENCE [LARGE SCALE GENOMIC DNA]</scope>
    <source>
        <strain evidence="3 4">NBRC 102359</strain>
    </source>
</reference>
<dbReference type="Pfam" id="PF08530">
    <property type="entry name" value="PepX_C"/>
    <property type="match status" value="1"/>
</dbReference>
<dbReference type="GO" id="GO:0008239">
    <property type="term" value="F:dipeptidyl-peptidase activity"/>
    <property type="evidence" value="ECO:0007669"/>
    <property type="project" value="InterPro"/>
</dbReference>